<dbReference type="Pfam" id="PF13174">
    <property type="entry name" value="TPR_6"/>
    <property type="match status" value="1"/>
</dbReference>
<dbReference type="AlphaFoldDB" id="A0A1H3Z4Z5"/>
<accession>A0A1H3Z4Z5</accession>
<evidence type="ECO:0000256" key="2">
    <source>
        <dbReference type="SAM" id="Phobius"/>
    </source>
</evidence>
<reference evidence="3 4" key="1">
    <citation type="submission" date="2016-10" db="EMBL/GenBank/DDBJ databases">
        <authorList>
            <person name="de Groot N.N."/>
        </authorList>
    </citation>
    <scope>NUCLEOTIDE SEQUENCE [LARGE SCALE GENOMIC DNA]</scope>
    <source>
        <strain evidence="3 4">Vu-144</strain>
    </source>
</reference>
<dbReference type="Proteomes" id="UP000199041">
    <property type="component" value="Unassembled WGS sequence"/>
</dbReference>
<evidence type="ECO:0000256" key="1">
    <source>
        <dbReference type="PROSITE-ProRule" id="PRU00339"/>
    </source>
</evidence>
<dbReference type="SUPFAM" id="SSF48452">
    <property type="entry name" value="TPR-like"/>
    <property type="match status" value="1"/>
</dbReference>
<proteinExistence type="predicted"/>
<keyword evidence="2" id="KW-0472">Membrane</keyword>
<dbReference type="PROSITE" id="PS50005">
    <property type="entry name" value="TPR"/>
    <property type="match status" value="1"/>
</dbReference>
<dbReference type="SMART" id="SM00028">
    <property type="entry name" value="TPR"/>
    <property type="match status" value="2"/>
</dbReference>
<protein>
    <submittedName>
        <fullName evidence="3">Tetratricopeptide repeat-containing protein</fullName>
    </submittedName>
</protein>
<evidence type="ECO:0000313" key="3">
    <source>
        <dbReference type="EMBL" id="SEA18775.1"/>
    </source>
</evidence>
<evidence type="ECO:0000313" key="4">
    <source>
        <dbReference type="Proteomes" id="UP000199041"/>
    </source>
</evidence>
<feature type="repeat" description="TPR" evidence="1">
    <location>
        <begin position="139"/>
        <end position="172"/>
    </location>
</feature>
<keyword evidence="2" id="KW-0812">Transmembrane</keyword>
<dbReference type="RefSeq" id="WP_091397424.1">
    <property type="nucleotide sequence ID" value="NZ_FNQY01000010.1"/>
</dbReference>
<sequence length="229" mass="24741">MAYNQANSGTALTAFWYKNQKALLTIVAIIIIAILGVIAYKAFIQGPKAERANEQLAVVQTNFQQAAFQPTLDTAAYKAVLNGAGEGIGALGIIKSYGGTPAGNLAKFYAGAAYLHIGDFANAVKYLKDFSTEQKQIQMMAYGALGDAYSELKQNKEAIASYKKAASTFEDDGVNASEYLFRAGMLSELSGQKSDAIAIYKQLKDEFPNTVKGTQAEKYLNRLEVQTTN</sequence>
<dbReference type="InterPro" id="IPR011990">
    <property type="entry name" value="TPR-like_helical_dom_sf"/>
</dbReference>
<gene>
    <name evidence="3" type="ORF">SAMN05192529_11024</name>
</gene>
<name>A0A1H3Z4Z5_9BACT</name>
<organism evidence="3 4">
    <name type="scientific">Arachidicoccus rhizosphaerae</name>
    <dbReference type="NCBI Taxonomy" id="551991"/>
    <lineage>
        <taxon>Bacteria</taxon>
        <taxon>Pseudomonadati</taxon>
        <taxon>Bacteroidota</taxon>
        <taxon>Chitinophagia</taxon>
        <taxon>Chitinophagales</taxon>
        <taxon>Chitinophagaceae</taxon>
        <taxon>Arachidicoccus</taxon>
    </lineage>
</organism>
<dbReference type="InterPro" id="IPR019734">
    <property type="entry name" value="TPR_rpt"/>
</dbReference>
<keyword evidence="4" id="KW-1185">Reference proteome</keyword>
<dbReference type="Gene3D" id="1.25.40.10">
    <property type="entry name" value="Tetratricopeptide repeat domain"/>
    <property type="match status" value="1"/>
</dbReference>
<dbReference type="Pfam" id="PF13181">
    <property type="entry name" value="TPR_8"/>
    <property type="match status" value="1"/>
</dbReference>
<dbReference type="STRING" id="551991.SAMN05192529_11024"/>
<dbReference type="EMBL" id="FNQY01000010">
    <property type="protein sequence ID" value="SEA18775.1"/>
    <property type="molecule type" value="Genomic_DNA"/>
</dbReference>
<dbReference type="OrthoDB" id="9808622at2"/>
<keyword evidence="1" id="KW-0802">TPR repeat</keyword>
<feature type="transmembrane region" description="Helical" evidence="2">
    <location>
        <begin position="22"/>
        <end position="43"/>
    </location>
</feature>
<keyword evidence="2" id="KW-1133">Transmembrane helix</keyword>